<sequence>MGKKRGNSAPSSASRATNQALSLREESCGKTQADAASLLRVQHLQRLAAWASGEAGVSPVGALLGHRLATKAEAAGIPLGASTFLCQRCESVLQPGFNCTIRIKNNKRNAKRCKKSNSCQNSVAYVCHFCGSQNLIRGSGKGIVKGLLSSRKPYNMDQTGIMSKGNRLDHSFPAVAQVESSRLKKSTLEQYDHVGVSKSNLPEDSSMAEGIVSSLVCHSQLAASTVQVDITPKIKVEITNNKDMNDIQPVSSEKIGPCESDVTSQAEFRVTSKFVTPQKNKLADVAAPKDSAEPLKKRSTLNNKGESCVSVTGKAPIKLTSNDSGKNTMSAPRDSSQMAGSSRKRARKGWTTLKQIAEKDEFERKEKIVNFVIPFFM</sequence>
<dbReference type="PANTHER" id="PTHR36072:SF2">
    <property type="entry name" value="OS01G0531000 PROTEIN"/>
    <property type="match status" value="1"/>
</dbReference>
<dbReference type="AlphaFoldDB" id="I1GMZ9"/>
<evidence type="ECO:0000313" key="2">
    <source>
        <dbReference type="EMBL" id="KQK13051.1"/>
    </source>
</evidence>
<dbReference type="KEGG" id="bdi:100844619"/>
<dbReference type="FunCoup" id="I1GMZ9">
    <property type="interactions" value="424"/>
</dbReference>
<dbReference type="OMA" id="SVSYACH"/>
<proteinExistence type="predicted"/>
<dbReference type="OrthoDB" id="655446at2759"/>
<reference evidence="2 3" key="1">
    <citation type="journal article" date="2010" name="Nature">
        <title>Genome sequencing and analysis of the model grass Brachypodium distachyon.</title>
        <authorList>
            <consortium name="International Brachypodium Initiative"/>
        </authorList>
    </citation>
    <scope>NUCLEOTIDE SEQUENCE [LARGE SCALE GENOMIC DNA]</scope>
    <source>
        <strain evidence="2 3">Bd21</strain>
    </source>
</reference>
<dbReference type="EMBL" id="CM000880">
    <property type="protein sequence ID" value="KQK13051.1"/>
    <property type="molecule type" value="Genomic_DNA"/>
</dbReference>
<evidence type="ECO:0000256" key="1">
    <source>
        <dbReference type="SAM" id="MobiDB-lite"/>
    </source>
</evidence>
<feature type="compositionally biased region" description="Polar residues" evidence="1">
    <location>
        <begin position="319"/>
        <end position="340"/>
    </location>
</feature>
<dbReference type="STRING" id="15368.I1GMZ9"/>
<feature type="region of interest" description="Disordered" evidence="1">
    <location>
        <begin position="316"/>
        <end position="349"/>
    </location>
</feature>
<keyword evidence="4" id="KW-1185">Reference proteome</keyword>
<name>I1GMZ9_BRADI</name>
<dbReference type="Proteomes" id="UP000008810">
    <property type="component" value="Chromosome 1"/>
</dbReference>
<dbReference type="Gene3D" id="6.20.50.20">
    <property type="match status" value="1"/>
</dbReference>
<dbReference type="InterPro" id="IPR007175">
    <property type="entry name" value="Rpr2/Snm1/Rpp21"/>
</dbReference>
<dbReference type="eggNOG" id="ENOG502S0TF">
    <property type="taxonomic scope" value="Eukaryota"/>
</dbReference>
<dbReference type="GeneID" id="100844619"/>
<reference evidence="2" key="2">
    <citation type="submission" date="2017-06" db="EMBL/GenBank/DDBJ databases">
        <title>WGS assembly of Brachypodium distachyon.</title>
        <authorList>
            <consortium name="The International Brachypodium Initiative"/>
            <person name="Lucas S."/>
            <person name="Harmon-Smith M."/>
            <person name="Lail K."/>
            <person name="Tice H."/>
            <person name="Grimwood J."/>
            <person name="Bruce D."/>
            <person name="Barry K."/>
            <person name="Shu S."/>
            <person name="Lindquist E."/>
            <person name="Wang M."/>
            <person name="Pitluck S."/>
            <person name="Vogel J.P."/>
            <person name="Garvin D.F."/>
            <person name="Mockler T.C."/>
            <person name="Schmutz J."/>
            <person name="Rokhsar D."/>
            <person name="Bevan M.W."/>
        </authorList>
    </citation>
    <scope>NUCLEOTIDE SEQUENCE</scope>
    <source>
        <strain evidence="2">Bd21</strain>
    </source>
</reference>
<dbReference type="Gramene" id="KQK13051">
    <property type="protein sequence ID" value="KQK13051"/>
    <property type="gene ID" value="BRADI_1g07710v3"/>
</dbReference>
<evidence type="ECO:0000313" key="3">
    <source>
        <dbReference type="EnsemblPlants" id="KQK13051"/>
    </source>
</evidence>
<dbReference type="GO" id="GO:0006396">
    <property type="term" value="P:RNA processing"/>
    <property type="evidence" value="ECO:0007669"/>
    <property type="project" value="InterPro"/>
</dbReference>
<dbReference type="RefSeq" id="XP_003559040.1">
    <property type="nucleotide sequence ID" value="XM_003558992.4"/>
</dbReference>
<organism evidence="3">
    <name type="scientific">Brachypodium distachyon</name>
    <name type="common">Purple false brome</name>
    <name type="synonym">Trachynia distachya</name>
    <dbReference type="NCBI Taxonomy" id="15368"/>
    <lineage>
        <taxon>Eukaryota</taxon>
        <taxon>Viridiplantae</taxon>
        <taxon>Streptophyta</taxon>
        <taxon>Embryophyta</taxon>
        <taxon>Tracheophyta</taxon>
        <taxon>Spermatophyta</taxon>
        <taxon>Magnoliopsida</taxon>
        <taxon>Liliopsida</taxon>
        <taxon>Poales</taxon>
        <taxon>Poaceae</taxon>
        <taxon>BOP clade</taxon>
        <taxon>Pooideae</taxon>
        <taxon>Stipodae</taxon>
        <taxon>Brachypodieae</taxon>
        <taxon>Brachypodium</taxon>
    </lineage>
</organism>
<dbReference type="Pfam" id="PF04032">
    <property type="entry name" value="Rpr2"/>
    <property type="match status" value="1"/>
</dbReference>
<dbReference type="EnsemblPlants" id="KQK13051">
    <property type="protein sequence ID" value="KQK13051"/>
    <property type="gene ID" value="BRADI_1g07710v3"/>
</dbReference>
<dbReference type="PANTHER" id="PTHR36072">
    <property type="entry name" value="OS01G0541600 PROTEIN"/>
    <property type="match status" value="1"/>
</dbReference>
<accession>I1GMZ9</accession>
<dbReference type="HOGENOM" id="CLU_034795_1_0_1"/>
<protein>
    <submittedName>
        <fullName evidence="2 3">Uncharacterized protein</fullName>
    </submittedName>
</protein>
<gene>
    <name evidence="3" type="primary">LOC100844619</name>
    <name evidence="2" type="ORF">BRADI_1g07710v3</name>
</gene>
<evidence type="ECO:0000313" key="4">
    <source>
        <dbReference type="Proteomes" id="UP000008810"/>
    </source>
</evidence>
<reference evidence="3" key="3">
    <citation type="submission" date="2018-08" db="UniProtKB">
        <authorList>
            <consortium name="EnsemblPlants"/>
        </authorList>
    </citation>
    <scope>IDENTIFICATION</scope>
    <source>
        <strain evidence="3">cv. Bd21</strain>
    </source>
</reference>